<feature type="compositionally biased region" description="Basic residues" evidence="1">
    <location>
        <begin position="752"/>
        <end position="763"/>
    </location>
</feature>
<feature type="region of interest" description="Disordered" evidence="1">
    <location>
        <begin position="599"/>
        <end position="650"/>
    </location>
</feature>
<feature type="region of interest" description="Disordered" evidence="1">
    <location>
        <begin position="187"/>
        <end position="212"/>
    </location>
</feature>
<feature type="region of interest" description="Disordered" evidence="1">
    <location>
        <begin position="63"/>
        <end position="85"/>
    </location>
</feature>
<feature type="compositionally biased region" description="Polar residues" evidence="1">
    <location>
        <begin position="725"/>
        <end position="736"/>
    </location>
</feature>
<evidence type="ECO:0000313" key="3">
    <source>
        <dbReference type="Proteomes" id="UP001054837"/>
    </source>
</evidence>
<feature type="region of interest" description="Disordered" evidence="1">
    <location>
        <begin position="484"/>
        <end position="508"/>
    </location>
</feature>
<organism evidence="2 3">
    <name type="scientific">Caerostris darwini</name>
    <dbReference type="NCBI Taxonomy" id="1538125"/>
    <lineage>
        <taxon>Eukaryota</taxon>
        <taxon>Metazoa</taxon>
        <taxon>Ecdysozoa</taxon>
        <taxon>Arthropoda</taxon>
        <taxon>Chelicerata</taxon>
        <taxon>Arachnida</taxon>
        <taxon>Araneae</taxon>
        <taxon>Araneomorphae</taxon>
        <taxon>Entelegynae</taxon>
        <taxon>Araneoidea</taxon>
        <taxon>Araneidae</taxon>
        <taxon>Caerostris</taxon>
    </lineage>
</organism>
<dbReference type="AlphaFoldDB" id="A0AAV4QZF5"/>
<evidence type="ECO:0000256" key="1">
    <source>
        <dbReference type="SAM" id="MobiDB-lite"/>
    </source>
</evidence>
<feature type="compositionally biased region" description="Polar residues" evidence="1">
    <location>
        <begin position="187"/>
        <end position="202"/>
    </location>
</feature>
<sequence length="1033" mass="117550">METSDVQTLSTEFNHKAHEKNLIESAVFLKTNLVAGMKTVYNGLFHKTKNPEVTDKDGVQKMKRNTKRSPDPIQMPTKRTKVNNSNNFESDLMYLNSKTNNKNLTEYNAKRNDDEKVKFGYVGQNFEKDKSLLKNSTNDGSLLSATDNSQFQSSFVRQILELTNRFNGLSKLCNKTEDKLKEISTTRVTNDSVTEESSINTNSRDESSNDSDCSFKTAASDLDSSELFSFSDISDSIHKSFNNKNRSINEKDETPWPIMKYYDNVSNFGSDKNRKLHIISVETSTTSLSKKNYDHIPNFESSLYHVGNIDQISFNKEPNDQNGSFSGNEKGCESQNKIVLDTSYKLNNEEKNDTKANITNTKTFKDSDLQFGPKKFDVLDGSIMSLLKNKLNSDLTKNHSELIPKLSYIDDSRKMDIPSYSYQMQRTNFALDNIKLNFISDNDLNNDEKTVNFTSLQITDVEKITATSSEEKCESCTIEPNRHLTQKEVQNSDSDGKKSHVGNVPEINSVKNKCHNSINEIFDESSFASEKNEKFLDPCKNASKSQIIGRKFRDTVAKMENIHLAPLENYYSTCNNPKSNVFNVVSIEMKSELRQKKDLLRESKNQKKITNQSFSRPNTFKRKSSDISNKNILNNSSNNQWKRNGKRKTLINRRKKCCPKEILTEHKGIKDFAILKSKAASSPINKIINSDIQSVVQTPEKMLQTQKGLNCNKLKNSKQISANFKRNAESSSQKPSTVFLPEEHSGKTTNVKQRRGGKKRRCNPKSNLLQNSKNKDDELWKVKNRTNATCDKDDKLVPALILQRPSRIVATKSSSPTNASEKTIVGKRGKTFFLKDQFSPTFQSHQFTNTVIENKVGCSKCRSLIFTPPIMNDVRRVFRVQTPRCRSAPPFRNNNEIKFQSHVSNKMSNEIKNFDVPPHHQIYRLKAFDVNASMIKHSMFDASSSPNISNLKSENWDFDTETVYSNNECTGYNTETSCIEDTSGCDGQAKIKLKKPNVVVQSRVSAERKSKTKARLLLKEILPKRRVKISNQV</sequence>
<dbReference type="Proteomes" id="UP001054837">
    <property type="component" value="Unassembled WGS sequence"/>
</dbReference>
<feature type="compositionally biased region" description="Polar residues" evidence="1">
    <location>
        <begin position="608"/>
        <end position="618"/>
    </location>
</feature>
<keyword evidence="3" id="KW-1185">Reference proteome</keyword>
<reference evidence="2 3" key="1">
    <citation type="submission" date="2021-06" db="EMBL/GenBank/DDBJ databases">
        <title>Caerostris darwini draft genome.</title>
        <authorList>
            <person name="Kono N."/>
            <person name="Arakawa K."/>
        </authorList>
    </citation>
    <scope>NUCLEOTIDE SEQUENCE [LARGE SCALE GENOMIC DNA]</scope>
</reference>
<name>A0AAV4QZF5_9ARAC</name>
<gene>
    <name evidence="2" type="ORF">CDAR_420792</name>
</gene>
<accession>A0AAV4QZF5</accession>
<protein>
    <submittedName>
        <fullName evidence="2">Uncharacterized protein</fullName>
    </submittedName>
</protein>
<feature type="compositionally biased region" description="Low complexity" evidence="1">
    <location>
        <begin position="626"/>
        <end position="639"/>
    </location>
</feature>
<feature type="region of interest" description="Disordered" evidence="1">
    <location>
        <begin position="725"/>
        <end position="777"/>
    </location>
</feature>
<evidence type="ECO:0000313" key="2">
    <source>
        <dbReference type="EMBL" id="GIY13128.1"/>
    </source>
</evidence>
<comment type="caution">
    <text evidence="2">The sequence shown here is derived from an EMBL/GenBank/DDBJ whole genome shotgun (WGS) entry which is preliminary data.</text>
</comment>
<dbReference type="EMBL" id="BPLQ01005177">
    <property type="protein sequence ID" value="GIY13128.1"/>
    <property type="molecule type" value="Genomic_DNA"/>
</dbReference>
<proteinExistence type="predicted"/>